<dbReference type="SUPFAM" id="SSF46934">
    <property type="entry name" value="UBA-like"/>
    <property type="match status" value="1"/>
</dbReference>
<feature type="compositionally biased region" description="Acidic residues" evidence="1">
    <location>
        <begin position="644"/>
        <end position="656"/>
    </location>
</feature>
<protein>
    <submittedName>
        <fullName evidence="5">Activating signal cointegrator 1 complex subunit 2 isoform X1</fullName>
    </submittedName>
</protein>
<name>A0A7M7MTJ7_APIME</name>
<dbReference type="PANTHER" id="PTHR21494">
    <property type="entry name" value="ACTIVATING SIGNAL COINTEGRATOR 1 COMPLEX SUBUNIT 2 ASC-1 COMPLEX SUBUNIT P100"/>
    <property type="match status" value="1"/>
</dbReference>
<feature type="compositionally biased region" description="Basic and acidic residues" evidence="1">
    <location>
        <begin position="671"/>
        <end position="687"/>
    </location>
</feature>
<proteinExistence type="predicted"/>
<dbReference type="Gene3D" id="1.10.8.10">
    <property type="entry name" value="DNA helicase RuvA subunit, C-terminal domain"/>
    <property type="match status" value="1"/>
</dbReference>
<reference evidence="3" key="1">
    <citation type="submission" date="2021-01" db="UniProtKB">
        <authorList>
            <consortium name="EnsemblMetazoa"/>
        </authorList>
    </citation>
    <scope>IDENTIFICATION</scope>
    <source>
        <strain evidence="3">DH4</strain>
    </source>
</reference>
<dbReference type="OrthoDB" id="5577209at2759"/>
<dbReference type="EnsemblMetazoa" id="XM_026444964">
    <property type="protein sequence ID" value="XP_026300749"/>
    <property type="gene ID" value="LOC100578931"/>
</dbReference>
<evidence type="ECO:0000256" key="1">
    <source>
        <dbReference type="SAM" id="MobiDB-lite"/>
    </source>
</evidence>
<evidence type="ECO:0000313" key="5">
    <source>
        <dbReference type="RefSeq" id="XP_026300749.1"/>
    </source>
</evidence>
<dbReference type="InterPro" id="IPR052586">
    <property type="entry name" value="ASCC2"/>
</dbReference>
<dbReference type="PANTHER" id="PTHR21494:SF0">
    <property type="entry name" value="ACTIVATING SIGNAL COINTEGRATOR 1 COMPLEX SUBUNIT 2"/>
    <property type="match status" value="1"/>
</dbReference>
<dbReference type="RefSeq" id="XP_026300749.1">
    <property type="nucleotide sequence ID" value="XM_026444964.1"/>
</dbReference>
<feature type="region of interest" description="Disordered" evidence="1">
    <location>
        <begin position="602"/>
        <end position="739"/>
    </location>
</feature>
<dbReference type="InterPro" id="IPR041800">
    <property type="entry name" value="ASCC2_CUE"/>
</dbReference>
<dbReference type="KEGG" id="ame:100578931"/>
<dbReference type="SMART" id="SM00546">
    <property type="entry name" value="CUE"/>
    <property type="match status" value="1"/>
</dbReference>
<evidence type="ECO:0000313" key="3">
    <source>
        <dbReference type="EnsemblMetazoa" id="XP_026300749"/>
    </source>
</evidence>
<evidence type="ECO:0000313" key="4">
    <source>
        <dbReference type="Proteomes" id="UP000005203"/>
    </source>
</evidence>
<dbReference type="GO" id="GO:0006355">
    <property type="term" value="P:regulation of DNA-templated transcription"/>
    <property type="evidence" value="ECO:0007669"/>
    <property type="project" value="TreeGrafter"/>
</dbReference>
<dbReference type="PROSITE" id="PS51140">
    <property type="entry name" value="CUE"/>
    <property type="match status" value="1"/>
</dbReference>
<sequence length="739" mass="86489">MTGNISYENMDSYENPEFLPLENLKLKVKTNGVVETIDALSKKWKNNHYFLHYEAPNIYNDDGIEIEGAKERWMEIVNYMINDLKWLLSLPFYRFWSNIIFNPSILNTLVSFLQEAPPFYALENFPPDMLQLLEILSRYVLITFTRLITNKENSKEYMGRPFFGNLLYENYIFTIPIIFDLCQFYGRENPKIMEKILNCLFILEPRYNNDLQKTIPCLIEAFEDVERKFGHCSTHTNAISTNSTKLTLFNLEDMILYILDISSTIEIFLKNYPPAANVFHREDFMKKLVSIYENTIPEMYKLLDDLAYNDENMPKYMELKHRLDVLRIEILNIFHIIIQEPILNIQENINTIKEEEIKKQVDEYLDLLSSVISEKEFVTDYDQFYPIKFDLNILSALCSDPDQINYNYIIQSVNAIIGKSNDLLNIFSNISEAAAGPSGISSQMAISENINSSNKNQKPITKNCVELASLVSEVKDILHDLDEYFIEISLKYYNYNTEELINAILEQSLPTELKELKDLRHSQMSISPIYTETLNNQNLDYNFETLNVYDNSNNDNNDIKFENNDIKFDNNDVKTQEIINISKDYIIKNYDLVTDVYDDEYDDTYDNRDVRGNTQDDSTEIDRPFTIPRILRDRQKVETVSESISDDDDDDDDDDDVRNSQNGKDFVQNPEELRAKAEQRRQMRDSRIAPNVIGNPKGHGQKKDVLYNRQQKNVRKAKHANHNRRSGAQFKRNQGMIPS</sequence>
<evidence type="ECO:0000259" key="2">
    <source>
        <dbReference type="PROSITE" id="PS51140"/>
    </source>
</evidence>
<keyword evidence="4" id="KW-1185">Reference proteome</keyword>
<dbReference type="AlphaFoldDB" id="A0A7M7MTJ7"/>
<feature type="compositionally biased region" description="Basic and acidic residues" evidence="1">
    <location>
        <begin position="630"/>
        <end position="639"/>
    </location>
</feature>
<reference evidence="5" key="2">
    <citation type="submission" date="2025-04" db="UniProtKB">
        <authorList>
            <consortium name="RefSeq"/>
        </authorList>
    </citation>
    <scope>IDENTIFICATION</scope>
    <source>
        <strain evidence="5">DH4</strain>
        <tissue evidence="5">Whole body</tissue>
    </source>
</reference>
<accession>A0A8B8HD57</accession>
<dbReference type="InterPro" id="IPR003892">
    <property type="entry name" value="CUE"/>
</dbReference>
<feature type="domain" description="CUE" evidence="2">
    <location>
        <begin position="466"/>
        <end position="509"/>
    </location>
</feature>
<feature type="compositionally biased region" description="Basic residues" evidence="1">
    <location>
        <begin position="712"/>
        <end position="725"/>
    </location>
</feature>
<dbReference type="CDD" id="cd14364">
    <property type="entry name" value="CUE_ASCC2"/>
    <property type="match status" value="1"/>
</dbReference>
<dbReference type="InterPro" id="IPR009060">
    <property type="entry name" value="UBA-like_sf"/>
</dbReference>
<dbReference type="GO" id="GO:0043130">
    <property type="term" value="F:ubiquitin binding"/>
    <property type="evidence" value="ECO:0007669"/>
    <property type="project" value="InterPro"/>
</dbReference>
<organism evidence="3">
    <name type="scientific">Apis mellifera</name>
    <name type="common">Honeybee</name>
    <dbReference type="NCBI Taxonomy" id="7460"/>
    <lineage>
        <taxon>Eukaryota</taxon>
        <taxon>Metazoa</taxon>
        <taxon>Ecdysozoa</taxon>
        <taxon>Arthropoda</taxon>
        <taxon>Hexapoda</taxon>
        <taxon>Insecta</taxon>
        <taxon>Pterygota</taxon>
        <taxon>Neoptera</taxon>
        <taxon>Endopterygota</taxon>
        <taxon>Hymenoptera</taxon>
        <taxon>Apocrita</taxon>
        <taxon>Aculeata</taxon>
        <taxon>Apoidea</taxon>
        <taxon>Anthophila</taxon>
        <taxon>Apidae</taxon>
        <taxon>Apis</taxon>
    </lineage>
</organism>
<accession>A0A7M7MTJ7</accession>
<dbReference type="Proteomes" id="UP000005203">
    <property type="component" value="Linkage group LG14"/>
</dbReference>
<gene>
    <name evidence="5" type="primary">LOC100578931</name>
</gene>
<dbReference type="GeneID" id="100578931"/>